<dbReference type="AlphaFoldDB" id="A0AAV7TID8"/>
<evidence type="ECO:0000313" key="1">
    <source>
        <dbReference type="EMBL" id="KAJ1175538.1"/>
    </source>
</evidence>
<organism evidence="1 2">
    <name type="scientific">Pleurodeles waltl</name>
    <name type="common">Iberian ribbed newt</name>
    <dbReference type="NCBI Taxonomy" id="8319"/>
    <lineage>
        <taxon>Eukaryota</taxon>
        <taxon>Metazoa</taxon>
        <taxon>Chordata</taxon>
        <taxon>Craniata</taxon>
        <taxon>Vertebrata</taxon>
        <taxon>Euteleostomi</taxon>
        <taxon>Amphibia</taxon>
        <taxon>Batrachia</taxon>
        <taxon>Caudata</taxon>
        <taxon>Salamandroidea</taxon>
        <taxon>Salamandridae</taxon>
        <taxon>Pleurodelinae</taxon>
        <taxon>Pleurodeles</taxon>
    </lineage>
</organism>
<name>A0AAV7TID8_PLEWA</name>
<accession>A0AAV7TID8</accession>
<dbReference type="EMBL" id="JANPWB010000006">
    <property type="protein sequence ID" value="KAJ1175538.1"/>
    <property type="molecule type" value="Genomic_DNA"/>
</dbReference>
<comment type="caution">
    <text evidence="1">The sequence shown here is derived from an EMBL/GenBank/DDBJ whole genome shotgun (WGS) entry which is preliminary data.</text>
</comment>
<keyword evidence="2" id="KW-1185">Reference proteome</keyword>
<gene>
    <name evidence="1" type="ORF">NDU88_000825</name>
</gene>
<reference evidence="1" key="1">
    <citation type="journal article" date="2022" name="bioRxiv">
        <title>Sequencing and chromosome-scale assembly of the giantPleurodeles waltlgenome.</title>
        <authorList>
            <person name="Brown T."/>
            <person name="Elewa A."/>
            <person name="Iarovenko S."/>
            <person name="Subramanian E."/>
            <person name="Araus A.J."/>
            <person name="Petzold A."/>
            <person name="Susuki M."/>
            <person name="Suzuki K.-i.T."/>
            <person name="Hayashi T."/>
            <person name="Toyoda A."/>
            <person name="Oliveira C."/>
            <person name="Osipova E."/>
            <person name="Leigh N.D."/>
            <person name="Simon A."/>
            <person name="Yun M.H."/>
        </authorList>
    </citation>
    <scope>NUCLEOTIDE SEQUENCE</scope>
    <source>
        <strain evidence="1">20211129_DDA</strain>
        <tissue evidence="1">Liver</tissue>
    </source>
</reference>
<dbReference type="Proteomes" id="UP001066276">
    <property type="component" value="Chromosome 3_2"/>
</dbReference>
<protein>
    <recommendedName>
        <fullName evidence="3">DDE Tnp4 domain-containing protein</fullName>
    </recommendedName>
</protein>
<proteinExistence type="predicted"/>
<evidence type="ECO:0008006" key="3">
    <source>
        <dbReference type="Google" id="ProtNLM"/>
    </source>
</evidence>
<sequence length="95" mass="10957">MIIERTFGFLKARIRCLCLTGRPLCYSPKKVCQIVVACRMLHNLALTRHVPFLQAEEARDACVAAVDPVDTEDEVVEDEDEDEDNRTFVIQQYFH</sequence>
<evidence type="ECO:0000313" key="2">
    <source>
        <dbReference type="Proteomes" id="UP001066276"/>
    </source>
</evidence>